<feature type="domain" description="Saccharopine dehydrogenase NADP binding" evidence="2">
    <location>
        <begin position="8"/>
        <end position="138"/>
    </location>
</feature>
<dbReference type="GO" id="GO:0009247">
    <property type="term" value="P:glycolipid biosynthetic process"/>
    <property type="evidence" value="ECO:0007669"/>
    <property type="project" value="TreeGrafter"/>
</dbReference>
<dbReference type="EMBL" id="JABFUD020000013">
    <property type="protein sequence ID" value="KAI5071481.1"/>
    <property type="molecule type" value="Genomic_DNA"/>
</dbReference>
<dbReference type="PANTHER" id="PTHR12286">
    <property type="entry name" value="SACCHAROPINE DEHYDROGENASE-LIKE OXIDOREDUCTASE"/>
    <property type="match status" value="1"/>
</dbReference>
<gene>
    <name evidence="3" type="ORF">GOP47_0013732</name>
</gene>
<dbReference type="Proteomes" id="UP000886520">
    <property type="component" value="Chromosome 13"/>
</dbReference>
<dbReference type="PANTHER" id="PTHR12286:SF5">
    <property type="entry name" value="SACCHAROPINE DEHYDROGENASE-LIKE OXIDOREDUCTASE"/>
    <property type="match status" value="1"/>
</dbReference>
<evidence type="ECO:0000313" key="3">
    <source>
        <dbReference type="EMBL" id="KAI5071481.1"/>
    </source>
</evidence>
<dbReference type="GO" id="GO:0005811">
    <property type="term" value="C:lipid droplet"/>
    <property type="evidence" value="ECO:0007669"/>
    <property type="project" value="TreeGrafter"/>
</dbReference>
<evidence type="ECO:0000256" key="1">
    <source>
        <dbReference type="ARBA" id="ARBA00038048"/>
    </source>
</evidence>
<dbReference type="SUPFAM" id="SSF51735">
    <property type="entry name" value="NAD(P)-binding Rossmann-fold domains"/>
    <property type="match status" value="1"/>
</dbReference>
<evidence type="ECO:0000313" key="4">
    <source>
        <dbReference type="Proteomes" id="UP000886520"/>
    </source>
</evidence>
<reference evidence="3" key="1">
    <citation type="submission" date="2021-01" db="EMBL/GenBank/DDBJ databases">
        <title>Adiantum capillus-veneris genome.</title>
        <authorList>
            <person name="Fang Y."/>
            <person name="Liao Q."/>
        </authorList>
    </citation>
    <scope>NUCLEOTIDE SEQUENCE</scope>
    <source>
        <strain evidence="3">H3</strain>
        <tissue evidence="3">Leaf</tissue>
    </source>
</reference>
<organism evidence="3 4">
    <name type="scientific">Adiantum capillus-veneris</name>
    <name type="common">Maidenhair fern</name>
    <dbReference type="NCBI Taxonomy" id="13818"/>
    <lineage>
        <taxon>Eukaryota</taxon>
        <taxon>Viridiplantae</taxon>
        <taxon>Streptophyta</taxon>
        <taxon>Embryophyta</taxon>
        <taxon>Tracheophyta</taxon>
        <taxon>Polypodiopsida</taxon>
        <taxon>Polypodiidae</taxon>
        <taxon>Polypodiales</taxon>
        <taxon>Pteridineae</taxon>
        <taxon>Pteridaceae</taxon>
        <taxon>Vittarioideae</taxon>
        <taxon>Adiantum</taxon>
    </lineage>
</organism>
<accession>A0A9D4UPA6</accession>
<keyword evidence="4" id="KW-1185">Reference proteome</keyword>
<sequence>MADAAVDVVIFGASGFTGKYVVRELLKFSKDGSRRVALAGRHRAKLAAALEWAAAPASPPTFPLLEADVDDPQSLLAMCRRTKLVLNCVGPFRLYGQPVVAACVEAGIDYLDITGEPEFMERMDLLYHQAASDRGSLIVSACGYDSIPAEFGLLHHLKQWVAPSLPNSVDCFLQITSSTKVVGNLGTWESAVLGVSSASDLRKMRAKTKNSKVRVHVPGAPAKKPSLLYWNKHLSLWAMYLPSADSAVVRRTMSTAASGAPPSIAEAEDPNLPAVEYARKLVSIPVHFGVYSALPNIFAVFKQLWMGISVICLAAFAFGRRLLLRFPEVFSFGLFHRGGPSEEQVAAARFKMWFVGKGYSDSKMATSSHAPTPDLQMTTVVSGPEIGYITTPICLVQCALIVLHERRSLPRGGVYTPGTVFGTTDLQQRLEDNGISFEFMSKQNI</sequence>
<protein>
    <recommendedName>
        <fullName evidence="2">Saccharopine dehydrogenase NADP binding domain-containing protein</fullName>
    </recommendedName>
</protein>
<dbReference type="AlphaFoldDB" id="A0A9D4UPA6"/>
<dbReference type="InterPro" id="IPR051276">
    <property type="entry name" value="Saccharopine_DH-like_oxidrdct"/>
</dbReference>
<dbReference type="Gene3D" id="3.40.50.720">
    <property type="entry name" value="NAD(P)-binding Rossmann-like Domain"/>
    <property type="match status" value="1"/>
</dbReference>
<dbReference type="InterPro" id="IPR036291">
    <property type="entry name" value="NAD(P)-bd_dom_sf"/>
</dbReference>
<comment type="similarity">
    <text evidence="1">Belongs to the saccharopine dehydrogenase family.</text>
</comment>
<dbReference type="InterPro" id="IPR005097">
    <property type="entry name" value="Sacchrp_dh_NADP-bd"/>
</dbReference>
<dbReference type="GO" id="GO:0005739">
    <property type="term" value="C:mitochondrion"/>
    <property type="evidence" value="ECO:0007669"/>
    <property type="project" value="TreeGrafter"/>
</dbReference>
<proteinExistence type="inferred from homology"/>
<dbReference type="Pfam" id="PF03435">
    <property type="entry name" value="Sacchrp_dh_NADP"/>
    <property type="match status" value="1"/>
</dbReference>
<dbReference type="OrthoDB" id="10268090at2759"/>
<dbReference type="GO" id="GO:0005886">
    <property type="term" value="C:plasma membrane"/>
    <property type="evidence" value="ECO:0007669"/>
    <property type="project" value="TreeGrafter"/>
</dbReference>
<name>A0A9D4UPA6_ADICA</name>
<comment type="caution">
    <text evidence="3">The sequence shown here is derived from an EMBL/GenBank/DDBJ whole genome shotgun (WGS) entry which is preliminary data.</text>
</comment>
<evidence type="ECO:0000259" key="2">
    <source>
        <dbReference type="Pfam" id="PF03435"/>
    </source>
</evidence>